<feature type="transmembrane region" description="Helical" evidence="2">
    <location>
        <begin position="430"/>
        <end position="457"/>
    </location>
</feature>
<evidence type="ECO:0000313" key="4">
    <source>
        <dbReference type="EMBL" id="PTL38152.1"/>
    </source>
</evidence>
<dbReference type="OrthoDB" id="9759894at2"/>
<feature type="region of interest" description="Disordered" evidence="1">
    <location>
        <begin position="1"/>
        <end position="23"/>
    </location>
</feature>
<feature type="transmembrane region" description="Helical" evidence="2">
    <location>
        <begin position="551"/>
        <end position="568"/>
    </location>
</feature>
<reference evidence="4 5" key="1">
    <citation type="submission" date="2018-03" db="EMBL/GenBank/DDBJ databases">
        <title>Alkalicoccus saliphilus sp. nov., isolated from a mineral pool.</title>
        <authorList>
            <person name="Zhao B."/>
        </authorList>
    </citation>
    <scope>NUCLEOTIDE SEQUENCE [LARGE SCALE GENOMIC DNA]</scope>
    <source>
        <strain evidence="4 5">6AG</strain>
    </source>
</reference>
<organism evidence="4 5">
    <name type="scientific">Alkalicoccus saliphilus</name>
    <dbReference type="NCBI Taxonomy" id="200989"/>
    <lineage>
        <taxon>Bacteria</taxon>
        <taxon>Bacillati</taxon>
        <taxon>Bacillota</taxon>
        <taxon>Bacilli</taxon>
        <taxon>Bacillales</taxon>
        <taxon>Bacillaceae</taxon>
        <taxon>Alkalicoccus</taxon>
    </lineage>
</organism>
<keyword evidence="2" id="KW-0472">Membrane</keyword>
<feature type="transmembrane region" description="Helical" evidence="2">
    <location>
        <begin position="392"/>
        <end position="409"/>
    </location>
</feature>
<dbReference type="PANTHER" id="PTHR43849">
    <property type="entry name" value="BLL3936 PROTEIN"/>
    <property type="match status" value="1"/>
</dbReference>
<name>A0A2T4U419_9BACI</name>
<evidence type="ECO:0000256" key="2">
    <source>
        <dbReference type="SAM" id="Phobius"/>
    </source>
</evidence>
<dbReference type="InterPro" id="IPR010656">
    <property type="entry name" value="DctM"/>
</dbReference>
<comment type="caution">
    <text evidence="4">The sequence shown here is derived from an EMBL/GenBank/DDBJ whole genome shotgun (WGS) entry which is preliminary data.</text>
</comment>
<evidence type="ECO:0000259" key="3">
    <source>
        <dbReference type="Pfam" id="PF06808"/>
    </source>
</evidence>
<feature type="domain" description="TRAP C4-dicarboxylate transport system permease DctM subunit" evidence="3">
    <location>
        <begin position="142"/>
        <end position="577"/>
    </location>
</feature>
<dbReference type="PANTHER" id="PTHR43849:SF2">
    <property type="entry name" value="BLL3936 PROTEIN"/>
    <property type="match status" value="1"/>
</dbReference>
<sequence length="661" mass="71133">MSSQKDSREKVNLEEEPDTEAQQKVLEKYDNESRFRIFRSRRTAWLVSLTAVALSLYHLYTSYFGTPVTLQHRSLHVAVILMLVFFLYPPLKTAKRNVLPWYDALLALMALSTTVYIFVEYEGIIQRGGIPNNWDLLFGGILVLLVLEAARRVTGWGLPVLASLFLVYGLFGRELGGIFRHRGYEWSEIVGYMYQTTEGVYSTAIGVSATYIFLFILFGAFLQKSGMGQFFNDLALAIAGQTRGGPAKVSVIASGFLGSINGAAVANVVTTGSFTIPLMKKIGYKRDFAGAVEASASVGGQILPPIMGAAAFIMAEILGMPYSEIALAALLPALLFYIGVITQIHLRASKEGLQGISKENLPAVKQVLMERGHLLIPLIFLMYMLFFSGRTIIFSAFLTILVTVIIAMLRHTTRMTVRDIFDALENGARTAVGVAVACAAVGLIVGIASLTGFGLSLANGIITLGGESLLLTLMFTMVACIVLGMGLPSIPTYIITSTMAAPALIELGIEALVAHLFVFYFGIFANITPPVALASFAAAGIAGGNQMRTGFVSMKLAIAGFIVPYLFVYNNSLLLTNTTLGEGILVVTTSVIGVVMLGVAAEGFLMTKMPAVLRLVLAGGAILLMTPNLLYDAAAIAVIVICLGIQWVLAKRVGMNYLKAI</sequence>
<dbReference type="InterPro" id="IPR011853">
    <property type="entry name" value="TRAP_DctM-Dct_fused"/>
</dbReference>
<gene>
    <name evidence="4" type="ORF">C6Y45_12730</name>
</gene>
<protein>
    <submittedName>
        <fullName evidence="4">C4-dicarboxylate ABC transporter permease</fullName>
    </submittedName>
</protein>
<accession>A0A2T4U419</accession>
<dbReference type="NCBIfam" id="TIGR02123">
    <property type="entry name" value="TRAP_fused"/>
    <property type="match status" value="1"/>
</dbReference>
<feature type="transmembrane region" description="Helical" evidence="2">
    <location>
        <begin position="156"/>
        <end position="179"/>
    </location>
</feature>
<dbReference type="AlphaFoldDB" id="A0A2T4U419"/>
<keyword evidence="2" id="KW-0812">Transmembrane</keyword>
<keyword evidence="2" id="KW-1133">Transmembrane helix</keyword>
<feature type="transmembrane region" description="Helical" evidence="2">
    <location>
        <begin position="580"/>
        <end position="599"/>
    </location>
</feature>
<feature type="transmembrane region" description="Helical" evidence="2">
    <location>
        <begin position="367"/>
        <end position="386"/>
    </location>
</feature>
<feature type="transmembrane region" description="Helical" evidence="2">
    <location>
        <begin position="131"/>
        <end position="149"/>
    </location>
</feature>
<dbReference type="Proteomes" id="UP000240509">
    <property type="component" value="Unassembled WGS sequence"/>
</dbReference>
<feature type="transmembrane region" description="Helical" evidence="2">
    <location>
        <begin position="43"/>
        <end position="60"/>
    </location>
</feature>
<feature type="transmembrane region" description="Helical" evidence="2">
    <location>
        <begin position="325"/>
        <end position="346"/>
    </location>
</feature>
<feature type="transmembrane region" description="Helical" evidence="2">
    <location>
        <begin position="72"/>
        <end position="89"/>
    </location>
</feature>
<feature type="transmembrane region" description="Helical" evidence="2">
    <location>
        <begin position="101"/>
        <end position="119"/>
    </location>
</feature>
<feature type="compositionally biased region" description="Basic and acidic residues" evidence="1">
    <location>
        <begin position="1"/>
        <end position="13"/>
    </location>
</feature>
<keyword evidence="5" id="KW-1185">Reference proteome</keyword>
<feature type="transmembrane region" description="Helical" evidence="2">
    <location>
        <begin position="469"/>
        <end position="487"/>
    </location>
</feature>
<feature type="transmembrane region" description="Helical" evidence="2">
    <location>
        <begin position="199"/>
        <end position="222"/>
    </location>
</feature>
<evidence type="ECO:0000313" key="5">
    <source>
        <dbReference type="Proteomes" id="UP000240509"/>
    </source>
</evidence>
<dbReference type="Pfam" id="PF06808">
    <property type="entry name" value="DctM"/>
    <property type="match status" value="1"/>
</dbReference>
<feature type="transmembrane region" description="Helical" evidence="2">
    <location>
        <begin position="633"/>
        <end position="650"/>
    </location>
</feature>
<feature type="transmembrane region" description="Helical" evidence="2">
    <location>
        <begin position="288"/>
        <end position="313"/>
    </location>
</feature>
<dbReference type="RefSeq" id="WP_107585611.1">
    <property type="nucleotide sequence ID" value="NZ_PZJJ01000023.1"/>
</dbReference>
<proteinExistence type="predicted"/>
<dbReference type="EMBL" id="PZJJ01000023">
    <property type="protein sequence ID" value="PTL38152.1"/>
    <property type="molecule type" value="Genomic_DNA"/>
</dbReference>
<evidence type="ECO:0000256" key="1">
    <source>
        <dbReference type="SAM" id="MobiDB-lite"/>
    </source>
</evidence>